<proteinExistence type="predicted"/>
<evidence type="ECO:0000313" key="1">
    <source>
        <dbReference type="EMBL" id="ETK13166.1"/>
    </source>
</evidence>
<dbReference type="EMBL" id="AYYF01000860">
    <property type="protein sequence ID" value="ETK13166.1"/>
    <property type="molecule type" value="Genomic_DNA"/>
</dbReference>
<protein>
    <submittedName>
        <fullName evidence="1">Uncharacterized protein</fullName>
    </submittedName>
</protein>
<dbReference type="Proteomes" id="UP000034980">
    <property type="component" value="Unassembled WGS sequence"/>
</dbReference>
<name>W2D302_9BACT</name>
<feature type="non-terminal residue" evidence="1">
    <location>
        <position position="100"/>
    </location>
</feature>
<dbReference type="InterPro" id="IPR046228">
    <property type="entry name" value="DUF6261"/>
</dbReference>
<dbReference type="AlphaFoldDB" id="W2D302"/>
<evidence type="ECO:0000313" key="2">
    <source>
        <dbReference type="Proteomes" id="UP000034980"/>
    </source>
</evidence>
<organism evidence="1 2">
    <name type="scientific">Tannerella sp. oral taxon BU063 isolate Cell 8/11</name>
    <dbReference type="NCBI Taxonomy" id="1411915"/>
    <lineage>
        <taxon>Bacteria</taxon>
        <taxon>Pseudomonadati</taxon>
        <taxon>Bacteroidota</taxon>
        <taxon>Bacteroidia</taxon>
        <taxon>Bacteroidales</taxon>
        <taxon>Tannerellaceae</taxon>
        <taxon>Tannerella</taxon>
    </lineage>
</organism>
<accession>W2D302</accession>
<dbReference type="Pfam" id="PF19775">
    <property type="entry name" value="DUF6261"/>
    <property type="match status" value="1"/>
</dbReference>
<feature type="non-terminal residue" evidence="1">
    <location>
        <position position="1"/>
    </location>
</feature>
<sequence>IYRKYGSLPQNKPNREETALIKNLLQDFEPADIKAKLALIGADKWVSVLKEANDAFSAMYGRQVKHESMLDPGAVKEKRDAVYDEFKKLTNVINALATLG</sequence>
<gene>
    <name evidence="1" type="ORF">T235_04720</name>
</gene>
<comment type="caution">
    <text evidence="1">The sequence shown here is derived from an EMBL/GenBank/DDBJ whole genome shotgun (WGS) entry which is preliminary data.</text>
</comment>
<reference evidence="1 2" key="1">
    <citation type="submission" date="2013-11" db="EMBL/GenBank/DDBJ databases">
        <title>Single cell genomics of uncultured Tannerella BU063 (oral taxon 286).</title>
        <authorList>
            <person name="Beall C.J."/>
            <person name="Campbell A.G."/>
            <person name="Griffen A.L."/>
            <person name="Podar M."/>
            <person name="Leys E.J."/>
        </authorList>
    </citation>
    <scope>NUCLEOTIDE SEQUENCE [LARGE SCALE GENOMIC DNA]</scope>
    <source>
        <strain evidence="1">Cell 8/11</strain>
    </source>
</reference>